<dbReference type="Proteomes" id="UP001073053">
    <property type="component" value="Unassembled WGS sequence"/>
</dbReference>
<dbReference type="InterPro" id="IPR015500">
    <property type="entry name" value="Peptidase_S8_subtilisin-rel"/>
</dbReference>
<dbReference type="InterPro" id="IPR050131">
    <property type="entry name" value="Peptidase_S8_subtilisin-like"/>
</dbReference>
<evidence type="ECO:0000256" key="10">
    <source>
        <dbReference type="RuleBase" id="RU003355"/>
    </source>
</evidence>
<feature type="domain" description="Peptidase S8/S53" evidence="12">
    <location>
        <begin position="152"/>
        <end position="451"/>
    </location>
</feature>
<sequence>MKNLRRISMVFIFVIVSSLQPISSHAEESNYDESIIINLDSKVSESTINKVQEKYSNIETNYIKELDLLVIDNIKPSQFSAIKDIAKEKLDAKEIIEDKEISLPDKSKQIPDKVAFSSQFTEDNETLYDSWLWNIKQVTNDYRSYHINKGSHNTKVGVIDSGIDFNHPDLKNNIVDTGESFVPVEDNTQDFYGHGTSVAGIIAANGGVKGVGPNLGLVPYKVFDKNGKSKTSWVISAIVKATEDDMDVINLSLSTFLSKKDKEDRETIKLFEKAFKFARKHNTLIVAAAGNHGYDISNSKKLAQQLGKPKDNILHLPGGDNDVITVSATTAQNTKASYSNYGKNISIAAPGGDLDPSFLDTNKIDLYSLVWTTSPVNIPQTPLSKSLGFQEGYEPTLGTSVAAPIVTATAALLKTEYYEKYGEEMPIRKVEENLYQNTDHVENLDKNEVGSGIVNAYESLLNIER</sequence>
<accession>A0A9Q4ELD9</accession>
<keyword evidence="8" id="KW-0106">Calcium</keyword>
<feature type="active site" description="Charge relay system" evidence="9">
    <location>
        <position position="194"/>
    </location>
</feature>
<comment type="caution">
    <text evidence="13">The sequence shown here is derived from an EMBL/GenBank/DDBJ whole genome shotgun (WGS) entry which is preliminary data.</text>
</comment>
<organism evidence="13 14">
    <name type="scientific">Bacillus halotolerans</name>
    <dbReference type="NCBI Taxonomy" id="260554"/>
    <lineage>
        <taxon>Bacteria</taxon>
        <taxon>Bacillati</taxon>
        <taxon>Bacillota</taxon>
        <taxon>Bacilli</taxon>
        <taxon>Bacillales</taxon>
        <taxon>Bacillaceae</taxon>
        <taxon>Bacillus</taxon>
    </lineage>
</organism>
<dbReference type="PROSITE" id="PS00136">
    <property type="entry name" value="SUBTILASE_ASP"/>
    <property type="match status" value="1"/>
</dbReference>
<dbReference type="PANTHER" id="PTHR43806:SF11">
    <property type="entry name" value="CEREVISIN-RELATED"/>
    <property type="match status" value="1"/>
</dbReference>
<keyword evidence="7 9" id="KW-0720">Serine protease</keyword>
<evidence type="ECO:0000256" key="5">
    <source>
        <dbReference type="ARBA" id="ARBA00022670"/>
    </source>
</evidence>
<dbReference type="EMBL" id="JALAWA010000008">
    <property type="protein sequence ID" value="MCY9185781.1"/>
    <property type="molecule type" value="Genomic_DNA"/>
</dbReference>
<dbReference type="GO" id="GO:0004252">
    <property type="term" value="F:serine-type endopeptidase activity"/>
    <property type="evidence" value="ECO:0007669"/>
    <property type="project" value="UniProtKB-UniRule"/>
</dbReference>
<dbReference type="InterPro" id="IPR023828">
    <property type="entry name" value="Peptidase_S8_Ser-AS"/>
</dbReference>
<keyword evidence="5 9" id="KW-0645">Protease</keyword>
<dbReference type="PANTHER" id="PTHR43806">
    <property type="entry name" value="PEPTIDASE S8"/>
    <property type="match status" value="1"/>
</dbReference>
<proteinExistence type="inferred from homology"/>
<dbReference type="InterPro" id="IPR023827">
    <property type="entry name" value="Peptidase_S8_Asp-AS"/>
</dbReference>
<evidence type="ECO:0000256" key="9">
    <source>
        <dbReference type="PROSITE-ProRule" id="PRU01240"/>
    </source>
</evidence>
<feature type="signal peptide" evidence="11">
    <location>
        <begin position="1"/>
        <end position="26"/>
    </location>
</feature>
<dbReference type="InterPro" id="IPR036852">
    <property type="entry name" value="Peptidase_S8/S53_dom_sf"/>
</dbReference>
<dbReference type="RefSeq" id="WP_268496268.1">
    <property type="nucleotide sequence ID" value="NZ_JALAVZ010000001.1"/>
</dbReference>
<evidence type="ECO:0000256" key="11">
    <source>
        <dbReference type="SAM" id="SignalP"/>
    </source>
</evidence>
<evidence type="ECO:0000256" key="4">
    <source>
        <dbReference type="ARBA" id="ARBA00022525"/>
    </source>
</evidence>
<evidence type="ECO:0000256" key="3">
    <source>
        <dbReference type="ARBA" id="ARBA00011073"/>
    </source>
</evidence>
<evidence type="ECO:0000256" key="8">
    <source>
        <dbReference type="ARBA" id="ARBA00022837"/>
    </source>
</evidence>
<dbReference type="GO" id="GO:0005576">
    <property type="term" value="C:extracellular region"/>
    <property type="evidence" value="ECO:0007669"/>
    <property type="project" value="UniProtKB-SubCell"/>
</dbReference>
<keyword evidence="4" id="KW-0964">Secreted</keyword>
<dbReference type="AlphaFoldDB" id="A0A9Q4ELD9"/>
<dbReference type="Gene3D" id="3.40.50.200">
    <property type="entry name" value="Peptidase S8/S53 domain"/>
    <property type="match status" value="1"/>
</dbReference>
<comment type="similarity">
    <text evidence="3 9 10">Belongs to the peptidase S8 family.</text>
</comment>
<dbReference type="InterPro" id="IPR000209">
    <property type="entry name" value="Peptidase_S8/S53_dom"/>
</dbReference>
<dbReference type="PROSITE" id="PS51892">
    <property type="entry name" value="SUBTILASE"/>
    <property type="match status" value="1"/>
</dbReference>
<dbReference type="PROSITE" id="PS00137">
    <property type="entry name" value="SUBTILASE_HIS"/>
    <property type="match status" value="1"/>
</dbReference>
<dbReference type="GO" id="GO:0006508">
    <property type="term" value="P:proteolysis"/>
    <property type="evidence" value="ECO:0007669"/>
    <property type="project" value="UniProtKB-KW"/>
</dbReference>
<evidence type="ECO:0000313" key="13">
    <source>
        <dbReference type="EMBL" id="MCY9185781.1"/>
    </source>
</evidence>
<evidence type="ECO:0000256" key="7">
    <source>
        <dbReference type="ARBA" id="ARBA00022825"/>
    </source>
</evidence>
<evidence type="ECO:0000259" key="12">
    <source>
        <dbReference type="Pfam" id="PF00082"/>
    </source>
</evidence>
<gene>
    <name evidence="13" type="ORF">MOF03_14180</name>
</gene>
<keyword evidence="11" id="KW-0732">Signal</keyword>
<dbReference type="SUPFAM" id="SSF52743">
    <property type="entry name" value="Subtilisin-like"/>
    <property type="match status" value="1"/>
</dbReference>
<evidence type="ECO:0000256" key="1">
    <source>
        <dbReference type="ARBA" id="ARBA00001913"/>
    </source>
</evidence>
<feature type="chain" id="PRO_5040325646" evidence="11">
    <location>
        <begin position="27"/>
        <end position="465"/>
    </location>
</feature>
<evidence type="ECO:0000256" key="2">
    <source>
        <dbReference type="ARBA" id="ARBA00004613"/>
    </source>
</evidence>
<feature type="active site" description="Charge relay system" evidence="9">
    <location>
        <position position="160"/>
    </location>
</feature>
<comment type="cofactor">
    <cofactor evidence="1">
        <name>Ca(2+)</name>
        <dbReference type="ChEBI" id="CHEBI:29108"/>
    </cofactor>
</comment>
<dbReference type="Pfam" id="PF00082">
    <property type="entry name" value="Peptidase_S8"/>
    <property type="match status" value="1"/>
</dbReference>
<evidence type="ECO:0000256" key="6">
    <source>
        <dbReference type="ARBA" id="ARBA00022801"/>
    </source>
</evidence>
<name>A0A9Q4ELD9_9BACI</name>
<dbReference type="PROSITE" id="PS00138">
    <property type="entry name" value="SUBTILASE_SER"/>
    <property type="match status" value="1"/>
</dbReference>
<evidence type="ECO:0000313" key="14">
    <source>
        <dbReference type="Proteomes" id="UP001073053"/>
    </source>
</evidence>
<dbReference type="PRINTS" id="PR00723">
    <property type="entry name" value="SUBTILISIN"/>
</dbReference>
<dbReference type="InterPro" id="IPR022398">
    <property type="entry name" value="Peptidase_S8_His-AS"/>
</dbReference>
<reference evidence="13" key="1">
    <citation type="submission" date="2022-02" db="EMBL/GenBank/DDBJ databases">
        <title>Crop Bioprotection Bacillus Genome Sequencing.</title>
        <authorList>
            <person name="Dunlap C."/>
        </authorList>
    </citation>
    <scope>NUCLEOTIDE SEQUENCE</scope>
    <source>
        <strain evidence="13">EC49O2N-C10</strain>
    </source>
</reference>
<comment type="subcellular location">
    <subcellularLocation>
        <location evidence="2">Secreted</location>
    </subcellularLocation>
</comment>
<protein>
    <submittedName>
        <fullName evidence="13">S8 family serine peptidase</fullName>
    </submittedName>
</protein>
<feature type="active site" description="Charge relay system" evidence="9">
    <location>
        <position position="400"/>
    </location>
</feature>
<keyword evidence="6 9" id="KW-0378">Hydrolase</keyword>